<dbReference type="AlphaFoldDB" id="A0A9X3UIU2"/>
<organism evidence="2 3">
    <name type="scientific">Hoeflea prorocentri</name>
    <dbReference type="NCBI Taxonomy" id="1922333"/>
    <lineage>
        <taxon>Bacteria</taxon>
        <taxon>Pseudomonadati</taxon>
        <taxon>Pseudomonadota</taxon>
        <taxon>Alphaproteobacteria</taxon>
        <taxon>Hyphomicrobiales</taxon>
        <taxon>Rhizobiaceae</taxon>
        <taxon>Hoeflea</taxon>
    </lineage>
</organism>
<evidence type="ECO:0000313" key="3">
    <source>
        <dbReference type="Proteomes" id="UP001151234"/>
    </source>
</evidence>
<evidence type="ECO:0000313" key="2">
    <source>
        <dbReference type="EMBL" id="MDA5399015.1"/>
    </source>
</evidence>
<protein>
    <submittedName>
        <fullName evidence="2">Uncharacterized protein</fullName>
    </submittedName>
</protein>
<evidence type="ECO:0000256" key="1">
    <source>
        <dbReference type="SAM" id="SignalP"/>
    </source>
</evidence>
<feature type="chain" id="PRO_5040789459" evidence="1">
    <location>
        <begin position="21"/>
        <end position="198"/>
    </location>
</feature>
<reference evidence="2" key="1">
    <citation type="submission" date="2022-11" db="EMBL/GenBank/DDBJ databases">
        <title>Draft genome sequence of Hoeflea poritis E7-10 and Hoeflea prorocentri PM5-8, separated from scleractinian coral Porites lutea and marine dinoflagellate.</title>
        <authorList>
            <person name="Zhang G."/>
            <person name="Wei Q."/>
            <person name="Cai L."/>
        </authorList>
    </citation>
    <scope>NUCLEOTIDE SEQUENCE</scope>
    <source>
        <strain evidence="2">PM5-8</strain>
    </source>
</reference>
<proteinExistence type="predicted"/>
<name>A0A9X3UIU2_9HYPH</name>
<keyword evidence="3" id="KW-1185">Reference proteome</keyword>
<comment type="caution">
    <text evidence="2">The sequence shown here is derived from an EMBL/GenBank/DDBJ whole genome shotgun (WGS) entry which is preliminary data.</text>
</comment>
<gene>
    <name evidence="2" type="ORF">OQ273_10570</name>
</gene>
<dbReference type="Proteomes" id="UP001151234">
    <property type="component" value="Unassembled WGS sequence"/>
</dbReference>
<keyword evidence="1" id="KW-0732">Signal</keyword>
<sequence>MTNRLLFPLCLMLLVVLAGAPTGQVAQAQIVKGIGKALQETGEAIGKGVDKTGEAIEKGVRQTGDALKGDKVPPREVGIVPSYLYVQQAGALEFKDGTLSLTNLAPSTFYFSDRPVREAGHVPHDVFVEMWSDSGEGSFKSDPPNAAIAVAGLETEEPLVVELLTATLNGEGMTFTVNVNSGSIPAEAKDVALFVDLD</sequence>
<accession>A0A9X3UIU2</accession>
<dbReference type="EMBL" id="JAPJZI010000001">
    <property type="protein sequence ID" value="MDA5399015.1"/>
    <property type="molecule type" value="Genomic_DNA"/>
</dbReference>
<feature type="signal peptide" evidence="1">
    <location>
        <begin position="1"/>
        <end position="20"/>
    </location>
</feature>
<dbReference type="RefSeq" id="WP_267990466.1">
    <property type="nucleotide sequence ID" value="NZ_JAPJZI010000001.1"/>
</dbReference>